<protein>
    <submittedName>
        <fullName evidence="1">Uncharacterized protein</fullName>
    </submittedName>
</protein>
<evidence type="ECO:0000313" key="1">
    <source>
        <dbReference type="EMBL" id="MCJ8749547.1"/>
    </source>
</evidence>
<evidence type="ECO:0000313" key="2">
    <source>
        <dbReference type="Proteomes" id="UP000830395"/>
    </source>
</evidence>
<name>A0ACC5ZNT9_9TELE</name>
<accession>A0ACC5ZNT9</accession>
<organism evidence="1 2">
    <name type="scientific">Pangasius djambal</name>
    <dbReference type="NCBI Taxonomy" id="1691987"/>
    <lineage>
        <taxon>Eukaryota</taxon>
        <taxon>Metazoa</taxon>
        <taxon>Chordata</taxon>
        <taxon>Craniata</taxon>
        <taxon>Vertebrata</taxon>
        <taxon>Euteleostomi</taxon>
        <taxon>Actinopterygii</taxon>
        <taxon>Neopterygii</taxon>
        <taxon>Teleostei</taxon>
        <taxon>Ostariophysi</taxon>
        <taxon>Siluriformes</taxon>
        <taxon>Pangasiidae</taxon>
        <taxon>Pangasius</taxon>
    </lineage>
</organism>
<dbReference type="Proteomes" id="UP000830395">
    <property type="component" value="Chromosome 29"/>
</dbReference>
<reference evidence="1" key="1">
    <citation type="submission" date="2020-02" db="EMBL/GenBank/DDBJ databases">
        <title>Genome sequencing of the panga catfish, Pangasius djambal.</title>
        <authorList>
            <person name="Wen M."/>
            <person name="Zahm M."/>
            <person name="Roques C."/>
            <person name="Cabau C."/>
            <person name="Klopp C."/>
            <person name="Donnadieu C."/>
            <person name="Jouanno E."/>
            <person name="Avarre J.-C."/>
            <person name="Campet M."/>
            <person name="Ha T."/>
            <person name="Dugue R."/>
            <person name="Lampietro C."/>
            <person name="Louis A."/>
            <person name="Herpin A."/>
            <person name="Echchiki A."/>
            <person name="Berthelot C."/>
            <person name="Parey E."/>
            <person name="Roest-Crollius H."/>
            <person name="Braasch I."/>
            <person name="Postlethwait J.H."/>
            <person name="Bobe J."/>
            <person name="Montfort J."/>
            <person name="Bouchez O."/>
            <person name="Begum T."/>
            <person name="Schartl M."/>
            <person name="Gustiano R."/>
            <person name="Guiguen Y."/>
        </authorList>
    </citation>
    <scope>NUCLEOTIDE SEQUENCE</scope>
    <source>
        <strain evidence="1">Pdj_M5554</strain>
    </source>
</reference>
<keyword evidence="2" id="KW-1185">Reference proteome</keyword>
<dbReference type="EMBL" id="CM041003">
    <property type="protein sequence ID" value="MCJ8749547.1"/>
    <property type="molecule type" value="Genomic_DNA"/>
</dbReference>
<sequence>MASPAHVSRVRALYKRILVLHRFMPIDLRSLGDQYVKDEFRRHKSASPEQVQVFMKEWEDYRDTLQTQVLEVAGSEKMAFGADLSERQLRDFQEEQIGQIYELMLESTKPNKQFHIQEDGSPK</sequence>
<proteinExistence type="predicted"/>
<gene>
    <name evidence="1" type="ORF">PDJAM_G00177590</name>
</gene>
<comment type="caution">
    <text evidence="1">The sequence shown here is derived from an EMBL/GenBank/DDBJ whole genome shotgun (WGS) entry which is preliminary data.</text>
</comment>